<evidence type="ECO:0000313" key="3">
    <source>
        <dbReference type="EMBL" id="KAJ5513296.1"/>
    </source>
</evidence>
<dbReference type="Proteomes" id="UP001149954">
    <property type="component" value="Unassembled WGS sequence"/>
</dbReference>
<dbReference type="GO" id="GO:0005737">
    <property type="term" value="C:cytoplasm"/>
    <property type="evidence" value="ECO:0007669"/>
    <property type="project" value="TreeGrafter"/>
</dbReference>
<reference evidence="3" key="1">
    <citation type="submission" date="2022-12" db="EMBL/GenBank/DDBJ databases">
        <authorList>
            <person name="Petersen C."/>
        </authorList>
    </citation>
    <scope>NUCLEOTIDE SEQUENCE</scope>
    <source>
        <strain evidence="3">IBT 29495</strain>
    </source>
</reference>
<dbReference type="SMART" id="SM00248">
    <property type="entry name" value="ANK"/>
    <property type="match status" value="5"/>
</dbReference>
<keyword evidence="4" id="KW-1185">Reference proteome</keyword>
<organism evidence="3 4">
    <name type="scientific">Penicillium fimorum</name>
    <dbReference type="NCBI Taxonomy" id="1882269"/>
    <lineage>
        <taxon>Eukaryota</taxon>
        <taxon>Fungi</taxon>
        <taxon>Dikarya</taxon>
        <taxon>Ascomycota</taxon>
        <taxon>Pezizomycotina</taxon>
        <taxon>Eurotiomycetes</taxon>
        <taxon>Eurotiomycetidae</taxon>
        <taxon>Eurotiales</taxon>
        <taxon>Aspergillaceae</taxon>
        <taxon>Penicillium</taxon>
    </lineage>
</organism>
<dbReference type="PANTHER" id="PTHR24189">
    <property type="entry name" value="MYOTROPHIN"/>
    <property type="match status" value="1"/>
</dbReference>
<evidence type="ECO:0008006" key="5">
    <source>
        <dbReference type="Google" id="ProtNLM"/>
    </source>
</evidence>
<dbReference type="GO" id="GO:0005634">
    <property type="term" value="C:nucleus"/>
    <property type="evidence" value="ECO:0007669"/>
    <property type="project" value="TreeGrafter"/>
</dbReference>
<dbReference type="InterPro" id="IPR002110">
    <property type="entry name" value="Ankyrin_rpt"/>
</dbReference>
<dbReference type="OrthoDB" id="366390at2759"/>
<keyword evidence="1" id="KW-0677">Repeat</keyword>
<proteinExistence type="predicted"/>
<evidence type="ECO:0000256" key="1">
    <source>
        <dbReference type="ARBA" id="ARBA00022737"/>
    </source>
</evidence>
<dbReference type="EMBL" id="JAPWDS010000002">
    <property type="protein sequence ID" value="KAJ5513296.1"/>
    <property type="molecule type" value="Genomic_DNA"/>
</dbReference>
<sequence>MVDLLLEYGADVNANFTGHSLTPFHQTCSFTVLDVAVGRYNAAMTLLLLQDGAKIIDEVTLSRAIDNGGLTAWVKAGYPGAHGDDCCSEAPEVASNYDFRIVVEFLHLYGADLNQVSLHDAVEHYGSFDDGVIEHLLYLGADVHAKDSMGLSAISRAFAGELYNIQRCKAFAQLRRAYRAKLGAEDLRHSFDNALCWETFECVELVLEYGADMNSLRCAEGTCLHYMIRCVFGDNTRKEEFLKFLLNRGADVHLRDHESKTPLDHAVMFEWNMNIVKLLLDAGAKVQCKGKEGAQLLTHLIKDGLTTWFDPSTNQLQDYLNKDSWELAYPSPR</sequence>
<gene>
    <name evidence="3" type="ORF">N7463_002848</name>
</gene>
<keyword evidence="2" id="KW-0040">ANK repeat</keyword>
<reference evidence="3" key="2">
    <citation type="journal article" date="2023" name="IMA Fungus">
        <title>Comparative genomic study of the Penicillium genus elucidates a diverse pangenome and 15 lateral gene transfer events.</title>
        <authorList>
            <person name="Petersen C."/>
            <person name="Sorensen T."/>
            <person name="Nielsen M.R."/>
            <person name="Sondergaard T.E."/>
            <person name="Sorensen J.L."/>
            <person name="Fitzpatrick D.A."/>
            <person name="Frisvad J.C."/>
            <person name="Nielsen K.L."/>
        </authorList>
    </citation>
    <scope>NUCLEOTIDE SEQUENCE</scope>
    <source>
        <strain evidence="3">IBT 29495</strain>
    </source>
</reference>
<dbReference type="Pfam" id="PF12796">
    <property type="entry name" value="Ank_2"/>
    <property type="match status" value="1"/>
</dbReference>
<dbReference type="AlphaFoldDB" id="A0A9W9Y022"/>
<accession>A0A9W9Y022</accession>
<dbReference type="InterPro" id="IPR036770">
    <property type="entry name" value="Ankyrin_rpt-contain_sf"/>
</dbReference>
<comment type="caution">
    <text evidence="3">The sequence shown here is derived from an EMBL/GenBank/DDBJ whole genome shotgun (WGS) entry which is preliminary data.</text>
</comment>
<dbReference type="PANTHER" id="PTHR24189:SF71">
    <property type="entry name" value="ANKYRIN REPEAT DOMAIN 39"/>
    <property type="match status" value="1"/>
</dbReference>
<evidence type="ECO:0000256" key="2">
    <source>
        <dbReference type="ARBA" id="ARBA00023043"/>
    </source>
</evidence>
<protein>
    <recommendedName>
        <fullName evidence="5">Ankyrin repeat protein</fullName>
    </recommendedName>
</protein>
<dbReference type="InterPro" id="IPR050745">
    <property type="entry name" value="Multifunctional_regulatory"/>
</dbReference>
<dbReference type="Gene3D" id="1.25.40.20">
    <property type="entry name" value="Ankyrin repeat-containing domain"/>
    <property type="match status" value="3"/>
</dbReference>
<dbReference type="SUPFAM" id="SSF48403">
    <property type="entry name" value="Ankyrin repeat"/>
    <property type="match status" value="1"/>
</dbReference>
<evidence type="ECO:0000313" key="4">
    <source>
        <dbReference type="Proteomes" id="UP001149954"/>
    </source>
</evidence>
<name>A0A9W9Y022_9EURO</name>